<dbReference type="InterPro" id="IPR009056">
    <property type="entry name" value="Cyt_c-like_dom"/>
</dbReference>
<dbReference type="GO" id="GO:0046872">
    <property type="term" value="F:metal ion binding"/>
    <property type="evidence" value="ECO:0007669"/>
    <property type="project" value="UniProtKB-KW"/>
</dbReference>
<reference evidence="7 8" key="1">
    <citation type="submission" date="2018-06" db="EMBL/GenBank/DDBJ databases">
        <title>Mucibacter soli gen. nov., sp. nov., a new member of the family Chitinophagaceae producing mucin.</title>
        <authorList>
            <person name="Kim M.-K."/>
            <person name="Park S."/>
            <person name="Kim T.-S."/>
            <person name="Joung Y."/>
            <person name="Han J.-H."/>
            <person name="Kim S.B."/>
        </authorList>
    </citation>
    <scope>NUCLEOTIDE SEQUENCE [LARGE SCALE GENOMIC DNA]</scope>
    <source>
        <strain evidence="7 8">R1-15</strain>
    </source>
</reference>
<dbReference type="Proteomes" id="UP000248745">
    <property type="component" value="Unassembled WGS sequence"/>
</dbReference>
<dbReference type="GO" id="GO:0020037">
    <property type="term" value="F:heme binding"/>
    <property type="evidence" value="ECO:0007669"/>
    <property type="project" value="InterPro"/>
</dbReference>
<evidence type="ECO:0000313" key="7">
    <source>
        <dbReference type="EMBL" id="PZF72216.1"/>
    </source>
</evidence>
<name>A0A2W2BFJ3_9BACT</name>
<proteinExistence type="predicted"/>
<feature type="chain" id="PRO_5016035132" description="Cytochrome c domain-containing protein" evidence="5">
    <location>
        <begin position="20"/>
        <end position="131"/>
    </location>
</feature>
<dbReference type="Gene3D" id="1.10.760.10">
    <property type="entry name" value="Cytochrome c-like domain"/>
    <property type="match status" value="1"/>
</dbReference>
<evidence type="ECO:0000256" key="3">
    <source>
        <dbReference type="ARBA" id="ARBA00023004"/>
    </source>
</evidence>
<dbReference type="OrthoDB" id="955119at2"/>
<evidence type="ECO:0000256" key="1">
    <source>
        <dbReference type="ARBA" id="ARBA00022617"/>
    </source>
</evidence>
<sequence length="131" mass="14712">MKRRLLILSALVASTYFFACNNSGNNTSSNPYTETPKMSEGKALFVNNCAICHDMKQDKTGPKLEGVFDRWNNDTTKMKAFIRNSSAVIASGDQYTTDLFHKWASTVMTPFPNLTDDELNKIVDYLKNGDI</sequence>
<dbReference type="InterPro" id="IPR036909">
    <property type="entry name" value="Cyt_c-like_dom_sf"/>
</dbReference>
<dbReference type="SUPFAM" id="SSF46626">
    <property type="entry name" value="Cytochrome c"/>
    <property type="match status" value="1"/>
</dbReference>
<organism evidence="7 8">
    <name type="scientific">Taibaiella soli</name>
    <dbReference type="NCBI Taxonomy" id="1649169"/>
    <lineage>
        <taxon>Bacteria</taxon>
        <taxon>Pseudomonadati</taxon>
        <taxon>Bacteroidota</taxon>
        <taxon>Chitinophagia</taxon>
        <taxon>Chitinophagales</taxon>
        <taxon>Chitinophagaceae</taxon>
        <taxon>Taibaiella</taxon>
    </lineage>
</organism>
<evidence type="ECO:0000256" key="2">
    <source>
        <dbReference type="ARBA" id="ARBA00022723"/>
    </source>
</evidence>
<evidence type="ECO:0000259" key="6">
    <source>
        <dbReference type="PROSITE" id="PS51007"/>
    </source>
</evidence>
<accession>A0A2W2BFJ3</accession>
<evidence type="ECO:0000256" key="4">
    <source>
        <dbReference type="PROSITE-ProRule" id="PRU00433"/>
    </source>
</evidence>
<feature type="domain" description="Cytochrome c" evidence="6">
    <location>
        <begin position="36"/>
        <end position="130"/>
    </location>
</feature>
<comment type="caution">
    <text evidence="7">The sequence shown here is derived from an EMBL/GenBank/DDBJ whole genome shotgun (WGS) entry which is preliminary data.</text>
</comment>
<dbReference type="EMBL" id="QKTW01000019">
    <property type="protein sequence ID" value="PZF72216.1"/>
    <property type="molecule type" value="Genomic_DNA"/>
</dbReference>
<keyword evidence="8" id="KW-1185">Reference proteome</keyword>
<dbReference type="RefSeq" id="WP_110999728.1">
    <property type="nucleotide sequence ID" value="NZ_QKTW01000019.1"/>
</dbReference>
<keyword evidence="1 4" id="KW-0349">Heme</keyword>
<evidence type="ECO:0000313" key="8">
    <source>
        <dbReference type="Proteomes" id="UP000248745"/>
    </source>
</evidence>
<gene>
    <name evidence="7" type="ORF">DN068_14895</name>
</gene>
<keyword evidence="2 4" id="KW-0479">Metal-binding</keyword>
<protein>
    <recommendedName>
        <fullName evidence="6">Cytochrome c domain-containing protein</fullName>
    </recommendedName>
</protein>
<dbReference type="AlphaFoldDB" id="A0A2W2BFJ3"/>
<dbReference type="PROSITE" id="PS51007">
    <property type="entry name" value="CYTC"/>
    <property type="match status" value="1"/>
</dbReference>
<keyword evidence="3 4" id="KW-0408">Iron</keyword>
<keyword evidence="5" id="KW-0732">Signal</keyword>
<evidence type="ECO:0000256" key="5">
    <source>
        <dbReference type="SAM" id="SignalP"/>
    </source>
</evidence>
<feature type="signal peptide" evidence="5">
    <location>
        <begin position="1"/>
        <end position="19"/>
    </location>
</feature>
<dbReference type="GO" id="GO:0009055">
    <property type="term" value="F:electron transfer activity"/>
    <property type="evidence" value="ECO:0007669"/>
    <property type="project" value="InterPro"/>
</dbReference>
<dbReference type="Pfam" id="PF00034">
    <property type="entry name" value="Cytochrom_C"/>
    <property type="match status" value="1"/>
</dbReference>